<keyword evidence="4" id="KW-1185">Reference proteome</keyword>
<dbReference type="AlphaFoldDB" id="A0A8X6TGJ9"/>
<evidence type="ECO:0000313" key="3">
    <source>
        <dbReference type="EMBL" id="GFT14576.1"/>
    </source>
</evidence>
<protein>
    <submittedName>
        <fullName evidence="3">Uncharacterized protein</fullName>
    </submittedName>
</protein>
<dbReference type="OrthoDB" id="118105at2759"/>
<accession>A0A8X6TGJ9</accession>
<dbReference type="Proteomes" id="UP000887013">
    <property type="component" value="Unassembled WGS sequence"/>
</dbReference>
<gene>
    <name evidence="3" type="ORF">NPIL_203471</name>
    <name evidence="2" type="ORF">NPIL_335341</name>
</gene>
<evidence type="ECO:0000256" key="1">
    <source>
        <dbReference type="SAM" id="MobiDB-lite"/>
    </source>
</evidence>
<feature type="region of interest" description="Disordered" evidence="1">
    <location>
        <begin position="1"/>
        <end position="26"/>
    </location>
</feature>
<evidence type="ECO:0000313" key="2">
    <source>
        <dbReference type="EMBL" id="GFT00300.1"/>
    </source>
</evidence>
<sequence length="103" mass="11901">MELEDEDDTANSSAEPDLHTDPPSLYESSDIQHLEAVEENSVPSVNNYTCNPRNMVWRVLSIDIVQNTFMFEGNIEYPFENLDLETPFNFSRTSSMKKCLHLR</sequence>
<evidence type="ECO:0000313" key="4">
    <source>
        <dbReference type="Proteomes" id="UP000887013"/>
    </source>
</evidence>
<reference evidence="3" key="1">
    <citation type="submission" date="2020-08" db="EMBL/GenBank/DDBJ databases">
        <title>Multicomponent nature underlies the extraordinary mechanical properties of spider dragline silk.</title>
        <authorList>
            <person name="Kono N."/>
            <person name="Nakamura H."/>
            <person name="Mori M."/>
            <person name="Yoshida Y."/>
            <person name="Ohtoshi R."/>
            <person name="Malay A.D."/>
            <person name="Moran D.A.P."/>
            <person name="Tomita M."/>
            <person name="Numata K."/>
            <person name="Arakawa K."/>
        </authorList>
    </citation>
    <scope>NUCLEOTIDE SEQUENCE</scope>
</reference>
<organism evidence="3 4">
    <name type="scientific">Nephila pilipes</name>
    <name type="common">Giant wood spider</name>
    <name type="synonym">Nephila maculata</name>
    <dbReference type="NCBI Taxonomy" id="299642"/>
    <lineage>
        <taxon>Eukaryota</taxon>
        <taxon>Metazoa</taxon>
        <taxon>Ecdysozoa</taxon>
        <taxon>Arthropoda</taxon>
        <taxon>Chelicerata</taxon>
        <taxon>Arachnida</taxon>
        <taxon>Araneae</taxon>
        <taxon>Araneomorphae</taxon>
        <taxon>Entelegynae</taxon>
        <taxon>Araneoidea</taxon>
        <taxon>Nephilidae</taxon>
        <taxon>Nephila</taxon>
    </lineage>
</organism>
<dbReference type="EMBL" id="BMAW01055314">
    <property type="protein sequence ID" value="GFT00300.1"/>
    <property type="molecule type" value="Genomic_DNA"/>
</dbReference>
<dbReference type="EMBL" id="BMAW01009567">
    <property type="protein sequence ID" value="GFT14576.1"/>
    <property type="molecule type" value="Genomic_DNA"/>
</dbReference>
<name>A0A8X6TGJ9_NEPPI</name>
<proteinExistence type="predicted"/>
<comment type="caution">
    <text evidence="3">The sequence shown here is derived from an EMBL/GenBank/DDBJ whole genome shotgun (WGS) entry which is preliminary data.</text>
</comment>